<evidence type="ECO:0000256" key="1">
    <source>
        <dbReference type="SAM" id="MobiDB-lite"/>
    </source>
</evidence>
<gene>
    <name evidence="2" type="ORF">PMKS-001093</name>
</gene>
<dbReference type="Proteomes" id="UP000186136">
    <property type="component" value="Unassembled WGS sequence"/>
</dbReference>
<comment type="caution">
    <text evidence="2">The sequence shown here is derived from an EMBL/GenBank/DDBJ whole genome shotgun (WGS) entry which is preliminary data.</text>
</comment>
<name>A0A1Q2YDM5_9ASCO</name>
<organism evidence="2 3">
    <name type="scientific">Pichia membranifaciens</name>
    <dbReference type="NCBI Taxonomy" id="4926"/>
    <lineage>
        <taxon>Eukaryota</taxon>
        <taxon>Fungi</taxon>
        <taxon>Dikarya</taxon>
        <taxon>Ascomycota</taxon>
        <taxon>Saccharomycotina</taxon>
        <taxon>Pichiomycetes</taxon>
        <taxon>Pichiales</taxon>
        <taxon>Pichiaceae</taxon>
        <taxon>Pichia</taxon>
    </lineage>
</organism>
<keyword evidence="3" id="KW-1185">Reference proteome</keyword>
<feature type="region of interest" description="Disordered" evidence="1">
    <location>
        <begin position="1"/>
        <end position="70"/>
    </location>
</feature>
<sequence length="70" mass="7604">MNLQISASRERWQADSDNGDRSVPHTEQGSVDGCRQGGGEPSGRFQSVGEPCPADRIPAVAQRQDQVPRQ</sequence>
<dbReference type="EMBL" id="BDGI01000042">
    <property type="protein sequence ID" value="GAV27625.1"/>
    <property type="molecule type" value="Genomic_DNA"/>
</dbReference>
<reference evidence="2 3" key="1">
    <citation type="submission" date="2016-08" db="EMBL/GenBank/DDBJ databases">
        <title>Whole genome shotgun sequence of Pichia membranifaciens KS47-1.</title>
        <authorList>
            <person name="Konishi M."/>
            <person name="Ishida M."/>
            <person name="Arakawa T."/>
            <person name="Kato Y."/>
            <person name="Horiuchi J."/>
        </authorList>
    </citation>
    <scope>NUCLEOTIDE SEQUENCE [LARGE SCALE GENOMIC DNA]</scope>
    <source>
        <strain evidence="2 3">KS47-1</strain>
    </source>
</reference>
<protein>
    <submittedName>
        <fullName evidence="2">Uncharacterized protein</fullName>
    </submittedName>
</protein>
<accession>A0A1Q2YDM5</accession>
<feature type="compositionally biased region" description="Basic and acidic residues" evidence="1">
    <location>
        <begin position="8"/>
        <end position="24"/>
    </location>
</feature>
<evidence type="ECO:0000313" key="2">
    <source>
        <dbReference type="EMBL" id="GAV27625.1"/>
    </source>
</evidence>
<dbReference type="AlphaFoldDB" id="A0A1Q2YDM5"/>
<evidence type="ECO:0000313" key="3">
    <source>
        <dbReference type="Proteomes" id="UP000186136"/>
    </source>
</evidence>
<proteinExistence type="predicted"/>